<dbReference type="KEGG" id="acru:HHL28_00015"/>
<name>A0A858R2U3_9PROT</name>
<gene>
    <name evidence="2" type="ORF">HHL28_00015</name>
</gene>
<protein>
    <submittedName>
        <fullName evidence="2">Uncharacterized protein</fullName>
    </submittedName>
</protein>
<proteinExistence type="predicted"/>
<evidence type="ECO:0000256" key="1">
    <source>
        <dbReference type="SAM" id="SignalP"/>
    </source>
</evidence>
<evidence type="ECO:0000313" key="3">
    <source>
        <dbReference type="Proteomes" id="UP000501891"/>
    </source>
</evidence>
<dbReference type="EMBL" id="CP051775">
    <property type="protein sequence ID" value="QJE71711.1"/>
    <property type="molecule type" value="Genomic_DNA"/>
</dbReference>
<keyword evidence="1" id="KW-0732">Signal</keyword>
<keyword evidence="3" id="KW-1185">Reference proteome</keyword>
<dbReference type="Proteomes" id="UP000501891">
    <property type="component" value="Chromosome"/>
</dbReference>
<accession>A0A858R2U3</accession>
<sequence>MNKLRTALVAAALTLLPGTAFAECTLGAAPQIPNGATATEAEMVAGQQAIKAYVTETQEFLACLEGETRGRLAGEAGKKYEEASTRMTKLATEFNAQLKAFKNRG</sequence>
<feature type="signal peptide" evidence="1">
    <location>
        <begin position="1"/>
        <end position="22"/>
    </location>
</feature>
<organism evidence="2 3">
    <name type="scientific">Aerophototrophica crusticola</name>
    <dbReference type="NCBI Taxonomy" id="1709002"/>
    <lineage>
        <taxon>Bacteria</taxon>
        <taxon>Pseudomonadati</taxon>
        <taxon>Pseudomonadota</taxon>
        <taxon>Alphaproteobacteria</taxon>
        <taxon>Rhodospirillales</taxon>
        <taxon>Rhodospirillaceae</taxon>
        <taxon>Aerophototrophica</taxon>
    </lineage>
</organism>
<evidence type="ECO:0000313" key="2">
    <source>
        <dbReference type="EMBL" id="QJE71711.1"/>
    </source>
</evidence>
<feature type="chain" id="PRO_5032630428" evidence="1">
    <location>
        <begin position="23"/>
        <end position="105"/>
    </location>
</feature>
<reference evidence="2" key="1">
    <citation type="submission" date="2020-04" db="EMBL/GenBank/DDBJ databases">
        <title>A desert anoxygenic phototrophic bacterium fixes CO2 using RubisCO under aerobic conditions.</title>
        <authorList>
            <person name="Tang K."/>
        </authorList>
    </citation>
    <scope>NUCLEOTIDE SEQUENCE [LARGE SCALE GENOMIC DNA]</scope>
    <source>
        <strain evidence="2">MIMtkB3</strain>
    </source>
</reference>
<dbReference type="AlphaFoldDB" id="A0A858R2U3"/>